<reference evidence="1" key="1">
    <citation type="submission" date="2019-02" db="EMBL/GenBank/DDBJ databases">
        <authorList>
            <person name="Gruber-Vodicka R. H."/>
            <person name="Seah K. B. B."/>
        </authorList>
    </citation>
    <scope>NUCLEOTIDE SEQUENCE</scope>
    <source>
        <strain evidence="1">BECK_BY3</strain>
    </source>
</reference>
<proteinExistence type="predicted"/>
<gene>
    <name evidence="1" type="ORF">BECKTUN1418F_GA0071002_105911</name>
</gene>
<accession>A0A450ZM76</accession>
<name>A0A450ZM76_9GAMM</name>
<sequence>MQDSIHFNDMLHEREIRREWVERAVPTPDRIEEHDDGTRHFY</sequence>
<organism evidence="1">
    <name type="scientific">Candidatus Kentrum sp. TUN</name>
    <dbReference type="NCBI Taxonomy" id="2126343"/>
    <lineage>
        <taxon>Bacteria</taxon>
        <taxon>Pseudomonadati</taxon>
        <taxon>Pseudomonadota</taxon>
        <taxon>Gammaproteobacteria</taxon>
        <taxon>Candidatus Kentrum</taxon>
    </lineage>
</organism>
<dbReference type="EMBL" id="CAADFY010000059">
    <property type="protein sequence ID" value="VFK54867.1"/>
    <property type="molecule type" value="Genomic_DNA"/>
</dbReference>
<protein>
    <submittedName>
        <fullName evidence="1">Uncharacterized protein</fullName>
    </submittedName>
</protein>
<dbReference type="AlphaFoldDB" id="A0A450ZM76"/>
<evidence type="ECO:0000313" key="1">
    <source>
        <dbReference type="EMBL" id="VFK54867.1"/>
    </source>
</evidence>